<dbReference type="GO" id="GO:0016020">
    <property type="term" value="C:membrane"/>
    <property type="evidence" value="ECO:0007669"/>
    <property type="project" value="UniProtKB-SubCell"/>
</dbReference>
<keyword evidence="6" id="KW-0732">Signal</keyword>
<sequence length="472" mass="55189">MGWIAGLTVVAMGWMVLRDRGYLRVEKNTVQPIRHNDAHGRERWLEGTNRHTDEFDAIMKQLHADDTHEMAKERPWNAEGAPTPGITYQTAAEYLKSPNQGETPPPRIAFLFLTRGPMELEMLWQLFFTNVPEELYNVYLHPAPGYQYNETTTKTDVFVGREIPSQTVDWGQMSMIDAEKRLLKAGLQDPSNHRFVLLSESCIPLHSFSFVYDYLMGQTNSYIESYQTNLPGRYDPRMAPTIREEDFRKGGQWFALRRDHAQLVYAEKQVYEVFQNHCYWDWGLNKLCAPDETYIQTTLAVLGREREIHRRSVTFTEWYPTTRVHPKRYVIQEVSRDLIWDLQSRRQIWGPDIYPEHRTLHPLERPLSYKLGGGQYRPETNIICQWGAVKYAPCWLFARKFSAKGGQRLLRYATSVHLGNLESACRTFPLNATESCSIFESLRNGEIGQQQKPYTNHFYDPEKDRYLVRGIM</sequence>
<dbReference type="GO" id="GO:0016757">
    <property type="term" value="F:glycosyltransferase activity"/>
    <property type="evidence" value="ECO:0007669"/>
    <property type="project" value="UniProtKB-KW"/>
</dbReference>
<evidence type="ECO:0000256" key="5">
    <source>
        <dbReference type="ARBA" id="ARBA00023180"/>
    </source>
</evidence>
<dbReference type="InterPro" id="IPR003406">
    <property type="entry name" value="Glyco_trans_14"/>
</dbReference>
<evidence type="ECO:0000256" key="4">
    <source>
        <dbReference type="ARBA" id="ARBA00023136"/>
    </source>
</evidence>
<keyword evidence="5" id="KW-0325">Glycoprotein</keyword>
<accession>A0A7S3UF02</accession>
<gene>
    <name evidence="7" type="ORF">PSAL00342_LOCUS5825</name>
</gene>
<dbReference type="PANTHER" id="PTHR31042">
    <property type="entry name" value="CORE-2/I-BRANCHING BETA-1,6-N-ACETYLGLUCOSAMINYLTRANSFERASE FAMILY PROTEIN-RELATED"/>
    <property type="match status" value="1"/>
</dbReference>
<evidence type="ECO:0000256" key="3">
    <source>
        <dbReference type="ARBA" id="ARBA00022679"/>
    </source>
</evidence>
<protein>
    <recommendedName>
        <fullName evidence="8">Glycosyltransferase family 14 protein</fullName>
    </recommendedName>
</protein>
<comment type="subcellular location">
    <subcellularLocation>
        <location evidence="1">Membrane</location>
        <topology evidence="1">Single-pass type II membrane protein</topology>
    </subcellularLocation>
</comment>
<keyword evidence="4" id="KW-0472">Membrane</keyword>
<reference evidence="7" key="1">
    <citation type="submission" date="2021-01" db="EMBL/GenBank/DDBJ databases">
        <authorList>
            <person name="Corre E."/>
            <person name="Pelletier E."/>
            <person name="Niang G."/>
            <person name="Scheremetjew M."/>
            <person name="Finn R."/>
            <person name="Kale V."/>
            <person name="Holt S."/>
            <person name="Cochrane G."/>
            <person name="Meng A."/>
            <person name="Brown T."/>
            <person name="Cohen L."/>
        </authorList>
    </citation>
    <scope>NUCLEOTIDE SEQUENCE</scope>
    <source>
        <strain evidence="7">CCMP1897</strain>
    </source>
</reference>
<evidence type="ECO:0000256" key="2">
    <source>
        <dbReference type="ARBA" id="ARBA00022676"/>
    </source>
</evidence>
<keyword evidence="2" id="KW-0328">Glycosyltransferase</keyword>
<name>A0A7S3UF02_9CHLO</name>
<dbReference type="AlphaFoldDB" id="A0A7S3UF02"/>
<evidence type="ECO:0000313" key="7">
    <source>
        <dbReference type="EMBL" id="CAE0611990.1"/>
    </source>
</evidence>
<evidence type="ECO:0000256" key="6">
    <source>
        <dbReference type="SAM" id="SignalP"/>
    </source>
</evidence>
<dbReference type="Pfam" id="PF02485">
    <property type="entry name" value="Branch"/>
    <property type="match status" value="1"/>
</dbReference>
<keyword evidence="3" id="KW-0808">Transferase</keyword>
<feature type="signal peptide" evidence="6">
    <location>
        <begin position="1"/>
        <end position="18"/>
    </location>
</feature>
<dbReference type="InterPro" id="IPR044174">
    <property type="entry name" value="BC10-like"/>
</dbReference>
<feature type="chain" id="PRO_5030996110" description="Glycosyltransferase family 14 protein" evidence="6">
    <location>
        <begin position="19"/>
        <end position="472"/>
    </location>
</feature>
<dbReference type="EMBL" id="HBIS01006435">
    <property type="protein sequence ID" value="CAE0611990.1"/>
    <property type="molecule type" value="Transcribed_RNA"/>
</dbReference>
<proteinExistence type="predicted"/>
<dbReference type="PANTHER" id="PTHR31042:SF145">
    <property type="entry name" value="CORE-2_I-BRANCHING BETA-1,6-N-ACETYLGLUCOSAMINYLTRANSFERASE FAMILY PROTEIN"/>
    <property type="match status" value="1"/>
</dbReference>
<organism evidence="7">
    <name type="scientific">Picocystis salinarum</name>
    <dbReference type="NCBI Taxonomy" id="88271"/>
    <lineage>
        <taxon>Eukaryota</taxon>
        <taxon>Viridiplantae</taxon>
        <taxon>Chlorophyta</taxon>
        <taxon>Picocystophyceae</taxon>
        <taxon>Picocystales</taxon>
        <taxon>Picocystaceae</taxon>
        <taxon>Picocystis</taxon>
    </lineage>
</organism>
<evidence type="ECO:0008006" key="8">
    <source>
        <dbReference type="Google" id="ProtNLM"/>
    </source>
</evidence>
<evidence type="ECO:0000256" key="1">
    <source>
        <dbReference type="ARBA" id="ARBA00004606"/>
    </source>
</evidence>